<accession>A0AAD4MHI9</accession>
<name>A0AAD4MHI9_9BILA</name>
<organism evidence="2 3">
    <name type="scientific">Ditylenchus destructor</name>
    <dbReference type="NCBI Taxonomy" id="166010"/>
    <lineage>
        <taxon>Eukaryota</taxon>
        <taxon>Metazoa</taxon>
        <taxon>Ecdysozoa</taxon>
        <taxon>Nematoda</taxon>
        <taxon>Chromadorea</taxon>
        <taxon>Rhabditida</taxon>
        <taxon>Tylenchina</taxon>
        <taxon>Tylenchomorpha</taxon>
        <taxon>Sphaerularioidea</taxon>
        <taxon>Anguinidae</taxon>
        <taxon>Anguininae</taxon>
        <taxon>Ditylenchus</taxon>
    </lineage>
</organism>
<dbReference type="EMBL" id="JAKKPZ010000536">
    <property type="protein sequence ID" value="KAI1694223.1"/>
    <property type="molecule type" value="Genomic_DNA"/>
</dbReference>
<keyword evidence="3" id="KW-1185">Reference proteome</keyword>
<sequence length="132" mass="14379">MEEKNSIKGKLKSIKEKLLEVVTTLGTIQNDVKSSGGFCGYVDVALEYAGVLKEALDAALKVQEEAINFEELSTDGIVLAAVTSNMTSHAEEPFKSFANHSENAKQLQQSVYLSAMNIKKTIQAMEGHSKQN</sequence>
<gene>
    <name evidence="1" type="ORF">DdX_20240</name>
    <name evidence="2" type="ORF">DdX_20242</name>
</gene>
<reference evidence="2" key="1">
    <citation type="submission" date="2022-01" db="EMBL/GenBank/DDBJ databases">
        <title>Genome Sequence Resource for Two Populations of Ditylenchus destructor, the Migratory Endoparasitic Phytonematode.</title>
        <authorList>
            <person name="Zhang H."/>
            <person name="Lin R."/>
            <person name="Xie B."/>
        </authorList>
    </citation>
    <scope>NUCLEOTIDE SEQUENCE</scope>
    <source>
        <strain evidence="2">BazhouSP</strain>
    </source>
</reference>
<proteinExistence type="predicted"/>
<dbReference type="EMBL" id="JAKKPZ010000536">
    <property type="protein sequence ID" value="KAI1694221.1"/>
    <property type="molecule type" value="Genomic_DNA"/>
</dbReference>
<evidence type="ECO:0000313" key="2">
    <source>
        <dbReference type="EMBL" id="KAI1694223.1"/>
    </source>
</evidence>
<dbReference type="Proteomes" id="UP001201812">
    <property type="component" value="Unassembled WGS sequence"/>
</dbReference>
<evidence type="ECO:0000313" key="3">
    <source>
        <dbReference type="Proteomes" id="UP001201812"/>
    </source>
</evidence>
<evidence type="ECO:0000313" key="1">
    <source>
        <dbReference type="EMBL" id="KAI1694221.1"/>
    </source>
</evidence>
<dbReference type="AlphaFoldDB" id="A0AAD4MHI9"/>
<protein>
    <submittedName>
        <fullName evidence="2">Uncharacterized protein</fullName>
    </submittedName>
</protein>
<comment type="caution">
    <text evidence="2">The sequence shown here is derived from an EMBL/GenBank/DDBJ whole genome shotgun (WGS) entry which is preliminary data.</text>
</comment>